<evidence type="ECO:0000313" key="7">
    <source>
        <dbReference type="EMBL" id="CAD7227546.1"/>
    </source>
</evidence>
<dbReference type="PANTHER" id="PTHR46953">
    <property type="entry name" value="G-PROTEIN COUPLED RECEPTOR MTH-LIKE 1-RELATED"/>
    <property type="match status" value="1"/>
</dbReference>
<name>A0A7R8ZMW3_9CRUS</name>
<dbReference type="SUPFAM" id="SSF81321">
    <property type="entry name" value="Family A G protein-coupled receptor-like"/>
    <property type="match status" value="1"/>
</dbReference>
<reference evidence="7" key="1">
    <citation type="submission" date="2020-11" db="EMBL/GenBank/DDBJ databases">
        <authorList>
            <person name="Tran Van P."/>
        </authorList>
    </citation>
    <scope>NUCLEOTIDE SEQUENCE</scope>
</reference>
<dbReference type="Pfam" id="PF00002">
    <property type="entry name" value="7tm_2"/>
    <property type="match status" value="1"/>
</dbReference>
<feature type="compositionally biased region" description="Polar residues" evidence="5">
    <location>
        <begin position="220"/>
        <end position="253"/>
    </location>
</feature>
<evidence type="ECO:0000256" key="2">
    <source>
        <dbReference type="ARBA" id="ARBA00022692"/>
    </source>
</evidence>
<gene>
    <name evidence="7" type="ORF">CTOB1V02_LOCUS5450</name>
</gene>
<dbReference type="AlphaFoldDB" id="A0A7R8ZMW3"/>
<evidence type="ECO:0000256" key="4">
    <source>
        <dbReference type="ARBA" id="ARBA00023136"/>
    </source>
</evidence>
<evidence type="ECO:0000256" key="3">
    <source>
        <dbReference type="ARBA" id="ARBA00022989"/>
    </source>
</evidence>
<protein>
    <submittedName>
        <fullName evidence="7">Uncharacterized protein</fullName>
    </submittedName>
</protein>
<dbReference type="EMBL" id="OB661179">
    <property type="protein sequence ID" value="CAD7227546.1"/>
    <property type="molecule type" value="Genomic_DNA"/>
</dbReference>
<accession>A0A7R8ZMW3</accession>
<feature type="compositionally biased region" description="Acidic residues" evidence="5">
    <location>
        <begin position="273"/>
        <end position="282"/>
    </location>
</feature>
<feature type="transmembrane region" description="Helical" evidence="6">
    <location>
        <begin position="145"/>
        <end position="167"/>
    </location>
</feature>
<feature type="transmembrane region" description="Helical" evidence="6">
    <location>
        <begin position="119"/>
        <end position="139"/>
    </location>
</feature>
<organism evidence="7">
    <name type="scientific">Cyprideis torosa</name>
    <dbReference type="NCBI Taxonomy" id="163714"/>
    <lineage>
        <taxon>Eukaryota</taxon>
        <taxon>Metazoa</taxon>
        <taxon>Ecdysozoa</taxon>
        <taxon>Arthropoda</taxon>
        <taxon>Crustacea</taxon>
        <taxon>Oligostraca</taxon>
        <taxon>Ostracoda</taxon>
        <taxon>Podocopa</taxon>
        <taxon>Podocopida</taxon>
        <taxon>Cytherocopina</taxon>
        <taxon>Cytheroidea</taxon>
        <taxon>Cytherideidae</taxon>
        <taxon>Cyprideis</taxon>
    </lineage>
</organism>
<proteinExistence type="predicted"/>
<evidence type="ECO:0000256" key="1">
    <source>
        <dbReference type="ARBA" id="ARBA00004141"/>
    </source>
</evidence>
<dbReference type="OrthoDB" id="6134459at2759"/>
<feature type="transmembrane region" description="Helical" evidence="6">
    <location>
        <begin position="74"/>
        <end position="99"/>
    </location>
</feature>
<keyword evidence="4 6" id="KW-0472">Membrane</keyword>
<feature type="compositionally biased region" description="Low complexity" evidence="5">
    <location>
        <begin position="199"/>
        <end position="209"/>
    </location>
</feature>
<dbReference type="PANTHER" id="PTHR46953:SF1">
    <property type="entry name" value="G-PROTEIN COUPLED RECEPTOR MTH-LIKE 1-RELATED"/>
    <property type="match status" value="1"/>
</dbReference>
<comment type="subcellular location">
    <subcellularLocation>
        <location evidence="1">Membrane</location>
        <topology evidence="1">Multi-pass membrane protein</topology>
    </subcellularLocation>
</comment>
<dbReference type="Gene3D" id="1.20.1070.10">
    <property type="entry name" value="Rhodopsin 7-helix transmembrane proteins"/>
    <property type="match status" value="1"/>
</dbReference>
<feature type="transmembrane region" description="Helical" evidence="6">
    <location>
        <begin position="28"/>
        <end position="48"/>
    </location>
</feature>
<dbReference type="GO" id="GO:0004930">
    <property type="term" value="F:G protein-coupled receptor activity"/>
    <property type="evidence" value="ECO:0007669"/>
    <property type="project" value="InterPro"/>
</dbReference>
<keyword evidence="2 6" id="KW-0812">Transmembrane</keyword>
<evidence type="ECO:0000256" key="6">
    <source>
        <dbReference type="SAM" id="Phobius"/>
    </source>
</evidence>
<evidence type="ECO:0000256" key="5">
    <source>
        <dbReference type="SAM" id="MobiDB-lite"/>
    </source>
</evidence>
<dbReference type="InterPro" id="IPR052808">
    <property type="entry name" value="GPCR_Mth-like"/>
</dbReference>
<keyword evidence="3 6" id="KW-1133">Transmembrane helix</keyword>
<dbReference type="GO" id="GO:0016020">
    <property type="term" value="C:membrane"/>
    <property type="evidence" value="ECO:0007669"/>
    <property type="project" value="UniProtKB-SubCell"/>
</dbReference>
<sequence>MCWEVFNKTRSRRLASEESASKIIQFGLYAWGIPLLLLALVLVLEYSLPRNHPINPGFGAHMCWFQTSGYGSWIYYNALTIGLLAGNFILFTMTITTLVKHERESRNVTSTREKTKCWIYFRLWLIMGLSWLLEYLSLFLDNDSWLTLIADIFNVLQGVFLCYIFMINKSKLKEIRRSLKRVSQSSIITQVTSRSKNSSFSVSKKSSSSAGGALNRGFEHQNSQSSQGKKTASSSVKTKPSVGTSESSAQARANSCPEVEIATGNEKKVVMQDESEQNDTAV</sequence>
<feature type="region of interest" description="Disordered" evidence="5">
    <location>
        <begin position="199"/>
        <end position="282"/>
    </location>
</feature>
<dbReference type="InterPro" id="IPR000832">
    <property type="entry name" value="GPCR_2_secretin-like"/>
</dbReference>